<dbReference type="HOGENOM" id="CLU_005138_6_0_2"/>
<dbReference type="Pfam" id="PF04679">
    <property type="entry name" value="DNA_ligase_A_C"/>
    <property type="match status" value="1"/>
</dbReference>
<dbReference type="Pfam" id="PF01068">
    <property type="entry name" value="DNA_ligase_A_M"/>
    <property type="match status" value="1"/>
</dbReference>
<proteinExistence type="inferred from homology"/>
<protein>
    <recommendedName>
        <fullName evidence="2 14">DNA ligase</fullName>
        <ecNumber evidence="14">6.5.1.1</ecNumber>
    </recommendedName>
    <alternativeName>
        <fullName evidence="14">Polydeoxyribonucleotide synthase [ATP]</fullName>
    </alternativeName>
</protein>
<dbReference type="RefSeq" id="WP_193334223.1">
    <property type="nucleotide sequence ID" value="NZ_CP009513.1"/>
</dbReference>
<dbReference type="InterPro" id="IPR012310">
    <property type="entry name" value="DNA_ligase_ATP-dep_cent"/>
</dbReference>
<accession>A0A0E3LWJ6</accession>
<keyword evidence="10 14" id="KW-0460">Magnesium</keyword>
<evidence type="ECO:0000256" key="2">
    <source>
        <dbReference type="ARBA" id="ARBA00013308"/>
    </source>
</evidence>
<dbReference type="SUPFAM" id="SSF50249">
    <property type="entry name" value="Nucleic acid-binding proteins"/>
    <property type="match status" value="1"/>
</dbReference>
<keyword evidence="11 14" id="KW-0233">DNA recombination</keyword>
<comment type="cofactor">
    <cofactor evidence="14">
        <name>Mg(2+)</name>
        <dbReference type="ChEBI" id="CHEBI:18420"/>
    </cofactor>
</comment>
<dbReference type="InterPro" id="IPR022865">
    <property type="entry name" value="DNA_ligae_ATP-dep_bac/arc"/>
</dbReference>
<dbReference type="PANTHER" id="PTHR45674">
    <property type="entry name" value="DNA LIGASE 1/3 FAMILY MEMBER"/>
    <property type="match status" value="1"/>
</dbReference>
<dbReference type="InterPro" id="IPR012309">
    <property type="entry name" value="DNA_ligase_ATP-dep_C"/>
</dbReference>
<dbReference type="InterPro" id="IPR012308">
    <property type="entry name" value="DNA_ligase_ATP-dep_N"/>
</dbReference>
<sequence length="580" mass="65966">MVRFKELAELFEELEKTTSHREIVRKISEFFKNLRGDEVKDSAYLFLGSTGPAFENTTLGIKDMLAIRAIAGAYGVTREDVRKRYARTGDLGDVAFELSKKRESSLTIEDVFQRLLQIRETSGKGSQEEKTALFSDILQKATPEEGKYIVRLVLGRLRLGFGDQFLLEAFAIAFTGDKKHAAKIKESYSVCTDIGELAKILAENGARATGFISIKPGRPVKSMLSQRVESFEELEKRVKGKKAAEEKYDGERVQVHKTGEGIKAFSRRLEDITSQYPEIIEDVRKTVPANEIVLDGEIVAYAELERNGNRIEEFYPFQNLMQRRRKYEIENYRKKCPVAVFFFDILYLNGEPLLKRPYPERRALLEMNVVESGIIRLSKRIVTESVEEIEDFFNETIEKGLEGIVVKSMSSNSYYEAGKRSWFWFKWKQEYSEGMRETFDLVVVGSYYGRGRRKGSFGALLCAVLNKEGQRFETLTKVGTGFTEADAEEINRLLSDHIVSEIPKGVSIKKGMLPDIFIEPAVVIEVLGSEITNSPGHTAGEGEEETGLALRFPRFLRIRHDKTPYDAMTVKEVRDLKDGT</sequence>
<dbReference type="GO" id="GO:0071897">
    <property type="term" value="P:DNA biosynthetic process"/>
    <property type="evidence" value="ECO:0007669"/>
    <property type="project" value="InterPro"/>
</dbReference>
<dbReference type="InterPro" id="IPR000977">
    <property type="entry name" value="DNA_ligase_ATP-dep"/>
</dbReference>
<dbReference type="GO" id="GO:0003910">
    <property type="term" value="F:DNA ligase (ATP) activity"/>
    <property type="evidence" value="ECO:0007669"/>
    <property type="project" value="UniProtKB-UniRule"/>
</dbReference>
<keyword evidence="6 14" id="KW-0479">Metal-binding</keyword>
<keyword evidence="13 14" id="KW-0131">Cell cycle</keyword>
<keyword evidence="3 14" id="KW-0436">Ligase</keyword>
<evidence type="ECO:0000313" key="18">
    <source>
        <dbReference type="Proteomes" id="UP000033063"/>
    </source>
</evidence>
<comment type="function">
    <text evidence="14">DNA ligase that seals nicks in double-stranded DNA during DNA replication, DNA recombination and DNA repair.</text>
</comment>
<organism evidence="17 18">
    <name type="scientific">Methanosarcina mazei LYC</name>
    <dbReference type="NCBI Taxonomy" id="1434114"/>
    <lineage>
        <taxon>Archaea</taxon>
        <taxon>Methanobacteriati</taxon>
        <taxon>Methanobacteriota</taxon>
        <taxon>Stenosarchaea group</taxon>
        <taxon>Methanomicrobia</taxon>
        <taxon>Methanosarcinales</taxon>
        <taxon>Methanosarcinaceae</taxon>
        <taxon>Methanosarcina</taxon>
    </lineage>
</organism>
<dbReference type="InterPro" id="IPR036599">
    <property type="entry name" value="DNA_ligase_N_sf"/>
</dbReference>
<evidence type="ECO:0000256" key="14">
    <source>
        <dbReference type="HAMAP-Rule" id="MF_00407"/>
    </source>
</evidence>
<dbReference type="InterPro" id="IPR012340">
    <property type="entry name" value="NA-bd_OB-fold"/>
</dbReference>
<dbReference type="AlphaFoldDB" id="A0A0E3LWJ6"/>
<dbReference type="InterPro" id="IPR016059">
    <property type="entry name" value="DNA_ligase_ATP-dep_CS"/>
</dbReference>
<dbReference type="GO" id="GO:0006281">
    <property type="term" value="P:DNA repair"/>
    <property type="evidence" value="ECO:0007669"/>
    <property type="project" value="UniProtKB-UniRule"/>
</dbReference>
<evidence type="ECO:0000256" key="9">
    <source>
        <dbReference type="ARBA" id="ARBA00022840"/>
    </source>
</evidence>
<evidence type="ECO:0000256" key="15">
    <source>
        <dbReference type="RuleBase" id="RU004196"/>
    </source>
</evidence>
<keyword evidence="8 14" id="KW-0227">DNA damage</keyword>
<dbReference type="GO" id="GO:0005524">
    <property type="term" value="F:ATP binding"/>
    <property type="evidence" value="ECO:0007669"/>
    <property type="project" value="UniProtKB-UniRule"/>
</dbReference>
<dbReference type="CDD" id="cd07969">
    <property type="entry name" value="OBF_DNA_ligase_I"/>
    <property type="match status" value="1"/>
</dbReference>
<dbReference type="GO" id="GO:0003677">
    <property type="term" value="F:DNA binding"/>
    <property type="evidence" value="ECO:0007669"/>
    <property type="project" value="InterPro"/>
</dbReference>
<evidence type="ECO:0000313" key="17">
    <source>
        <dbReference type="EMBL" id="AKB68886.1"/>
    </source>
</evidence>
<dbReference type="PANTHER" id="PTHR45674:SF4">
    <property type="entry name" value="DNA LIGASE 1"/>
    <property type="match status" value="1"/>
</dbReference>
<dbReference type="GO" id="GO:0006310">
    <property type="term" value="P:DNA recombination"/>
    <property type="evidence" value="ECO:0007669"/>
    <property type="project" value="UniProtKB-UniRule"/>
</dbReference>
<dbReference type="EC" id="6.5.1.1" evidence="14"/>
<dbReference type="NCBIfam" id="TIGR00574">
    <property type="entry name" value="dnl1"/>
    <property type="match status" value="1"/>
</dbReference>
<feature type="active site" description="N6-AMP-lysine intermediate" evidence="14">
    <location>
        <position position="247"/>
    </location>
</feature>
<dbReference type="GeneID" id="24878633"/>
<dbReference type="HAMAP" id="MF_00407">
    <property type="entry name" value="DNA_ligase"/>
    <property type="match status" value="1"/>
</dbReference>
<feature type="domain" description="ATP-dependent DNA ligase family profile" evidence="16">
    <location>
        <begin position="331"/>
        <end position="466"/>
    </location>
</feature>
<evidence type="ECO:0000256" key="10">
    <source>
        <dbReference type="ARBA" id="ARBA00022842"/>
    </source>
</evidence>
<evidence type="ECO:0000256" key="3">
    <source>
        <dbReference type="ARBA" id="ARBA00022598"/>
    </source>
</evidence>
<evidence type="ECO:0000259" key="16">
    <source>
        <dbReference type="PROSITE" id="PS50160"/>
    </source>
</evidence>
<dbReference type="EMBL" id="CP009513">
    <property type="protein sequence ID" value="AKB68886.1"/>
    <property type="molecule type" value="Genomic_DNA"/>
</dbReference>
<dbReference type="Pfam" id="PF04675">
    <property type="entry name" value="DNA_ligase_A_N"/>
    <property type="match status" value="1"/>
</dbReference>
<keyword evidence="7 14" id="KW-0547">Nucleotide-binding</keyword>
<feature type="binding site" evidence="14">
    <location>
        <position position="245"/>
    </location>
    <ligand>
        <name>ATP</name>
        <dbReference type="ChEBI" id="CHEBI:30616"/>
    </ligand>
</feature>
<feature type="binding site" evidence="14">
    <location>
        <position position="252"/>
    </location>
    <ligand>
        <name>ATP</name>
        <dbReference type="ChEBI" id="CHEBI:30616"/>
    </ligand>
</feature>
<evidence type="ECO:0000256" key="13">
    <source>
        <dbReference type="ARBA" id="ARBA00023306"/>
    </source>
</evidence>
<dbReference type="PATRIC" id="fig|1434114.4.peg.2961"/>
<dbReference type="Gene3D" id="2.40.50.140">
    <property type="entry name" value="Nucleic acid-binding proteins"/>
    <property type="match status" value="1"/>
</dbReference>
<dbReference type="GO" id="GO:0046872">
    <property type="term" value="F:metal ion binding"/>
    <property type="evidence" value="ECO:0007669"/>
    <property type="project" value="UniProtKB-KW"/>
</dbReference>
<evidence type="ECO:0000256" key="5">
    <source>
        <dbReference type="ARBA" id="ARBA00022705"/>
    </source>
</evidence>
<keyword evidence="12 14" id="KW-0234">DNA repair</keyword>
<evidence type="ECO:0000256" key="4">
    <source>
        <dbReference type="ARBA" id="ARBA00022618"/>
    </source>
</evidence>
<evidence type="ECO:0000256" key="8">
    <source>
        <dbReference type="ARBA" id="ARBA00022763"/>
    </source>
</evidence>
<evidence type="ECO:0000256" key="6">
    <source>
        <dbReference type="ARBA" id="ARBA00022723"/>
    </source>
</evidence>
<dbReference type="FunFam" id="3.30.470.30:FF:000012">
    <property type="entry name" value="Probable DNA ligase"/>
    <property type="match status" value="1"/>
</dbReference>
<dbReference type="Gene3D" id="3.30.470.30">
    <property type="entry name" value="DNA ligase/mRNA capping enzyme"/>
    <property type="match status" value="1"/>
</dbReference>
<evidence type="ECO:0000256" key="11">
    <source>
        <dbReference type="ARBA" id="ARBA00023172"/>
    </source>
</evidence>
<feature type="binding site" evidence="14">
    <location>
        <position position="426"/>
    </location>
    <ligand>
        <name>ATP</name>
        <dbReference type="ChEBI" id="CHEBI:30616"/>
    </ligand>
</feature>
<dbReference type="GO" id="GO:0006273">
    <property type="term" value="P:lagging strand elongation"/>
    <property type="evidence" value="ECO:0007669"/>
    <property type="project" value="TreeGrafter"/>
</dbReference>
<dbReference type="Gene3D" id="1.10.3260.10">
    <property type="entry name" value="DNA ligase, ATP-dependent, N-terminal domain"/>
    <property type="match status" value="1"/>
</dbReference>
<keyword evidence="4 14" id="KW-0132">Cell division</keyword>
<dbReference type="SUPFAM" id="SSF56091">
    <property type="entry name" value="DNA ligase/mRNA capping enzyme, catalytic domain"/>
    <property type="match status" value="1"/>
</dbReference>
<dbReference type="Proteomes" id="UP000033063">
    <property type="component" value="Chromosome"/>
</dbReference>
<keyword evidence="9 14" id="KW-0067">ATP-binding</keyword>
<feature type="binding site" evidence="14">
    <location>
        <position position="343"/>
    </location>
    <ligand>
        <name>ATP</name>
        <dbReference type="ChEBI" id="CHEBI:30616"/>
    </ligand>
</feature>
<dbReference type="InterPro" id="IPR050191">
    <property type="entry name" value="ATP-dep_DNA_ligase"/>
</dbReference>
<feature type="binding site" evidence="14">
    <location>
        <position position="297"/>
    </location>
    <ligand>
        <name>ATP</name>
        <dbReference type="ChEBI" id="CHEBI:30616"/>
    </ligand>
</feature>
<evidence type="ECO:0000256" key="12">
    <source>
        <dbReference type="ARBA" id="ARBA00023204"/>
    </source>
</evidence>
<keyword evidence="5 14" id="KW-0235">DNA replication</keyword>
<evidence type="ECO:0000256" key="1">
    <source>
        <dbReference type="ARBA" id="ARBA00007572"/>
    </source>
</evidence>
<dbReference type="PROSITE" id="PS50160">
    <property type="entry name" value="DNA_LIGASE_A3"/>
    <property type="match status" value="1"/>
</dbReference>
<evidence type="ECO:0000256" key="7">
    <source>
        <dbReference type="ARBA" id="ARBA00022741"/>
    </source>
</evidence>
<comment type="similarity">
    <text evidence="1 14 15">Belongs to the ATP-dependent DNA ligase family.</text>
</comment>
<reference evidence="17 18" key="1">
    <citation type="submission" date="2014-07" db="EMBL/GenBank/DDBJ databases">
        <title>Methanogenic archaea and the global carbon cycle.</title>
        <authorList>
            <person name="Henriksen J.R."/>
            <person name="Luke J."/>
            <person name="Reinhart S."/>
            <person name="Benedict M.N."/>
            <person name="Youngblut N.D."/>
            <person name="Metcalf M.E."/>
            <person name="Whitaker R.J."/>
            <person name="Metcalf W.W."/>
        </authorList>
    </citation>
    <scope>NUCLEOTIDE SEQUENCE [LARGE SCALE GENOMIC DNA]</scope>
    <source>
        <strain evidence="17 18">LYC</strain>
    </source>
</reference>
<dbReference type="SUPFAM" id="SSF117018">
    <property type="entry name" value="ATP-dependent DNA ligase DNA-binding domain"/>
    <property type="match status" value="1"/>
</dbReference>
<dbReference type="FunFam" id="1.10.3260.10:FF:000007">
    <property type="entry name" value="DNA ligase"/>
    <property type="match status" value="1"/>
</dbReference>
<comment type="catalytic activity">
    <reaction evidence="14">
        <text>ATP + (deoxyribonucleotide)n-3'-hydroxyl + 5'-phospho-(deoxyribonucleotide)m = (deoxyribonucleotide)n+m + AMP + diphosphate.</text>
        <dbReference type="EC" id="6.5.1.1"/>
    </reaction>
</comment>
<feature type="binding site" evidence="14">
    <location>
        <position position="267"/>
    </location>
    <ligand>
        <name>ATP</name>
        <dbReference type="ChEBI" id="CHEBI:30616"/>
    </ligand>
</feature>
<name>A0A0E3LWJ6_METMZ</name>
<dbReference type="GO" id="GO:0051301">
    <property type="term" value="P:cell division"/>
    <property type="evidence" value="ECO:0007669"/>
    <property type="project" value="UniProtKB-KW"/>
</dbReference>
<gene>
    <name evidence="14" type="primary">lig</name>
    <name evidence="17" type="ORF">MSMAL_2343</name>
</gene>
<dbReference type="PROSITE" id="PS00697">
    <property type="entry name" value="DNA_LIGASE_A1"/>
    <property type="match status" value="1"/>
</dbReference>
<feature type="binding site" evidence="14">
    <location>
        <position position="420"/>
    </location>
    <ligand>
        <name>ATP</name>
        <dbReference type="ChEBI" id="CHEBI:30616"/>
    </ligand>
</feature>
<dbReference type="CDD" id="cd07901">
    <property type="entry name" value="Adenylation_DNA_ligase_Arch_LigB"/>
    <property type="match status" value="1"/>
</dbReference>